<organism evidence="9 10">
    <name type="scientific">Streptococcus suis</name>
    <dbReference type="NCBI Taxonomy" id="1307"/>
    <lineage>
        <taxon>Bacteria</taxon>
        <taxon>Bacillati</taxon>
        <taxon>Bacillota</taxon>
        <taxon>Bacilli</taxon>
        <taxon>Lactobacillales</taxon>
        <taxon>Streptococcaceae</taxon>
        <taxon>Streptococcus</taxon>
    </lineage>
</organism>
<dbReference type="InterPro" id="IPR035906">
    <property type="entry name" value="MetI-like_sf"/>
</dbReference>
<evidence type="ECO:0000313" key="10">
    <source>
        <dbReference type="Proteomes" id="UP000273973"/>
    </source>
</evidence>
<protein>
    <submittedName>
        <fullName evidence="9">Sugar ABC transporter permease</fullName>
    </submittedName>
</protein>
<reference evidence="9 10" key="2">
    <citation type="submission" date="2018-12" db="EMBL/GenBank/DDBJ databases">
        <title>Whole-genome sequences of fifteen clinical Streptococcus suis strains isolated from pigs between 2006 and 2018.</title>
        <authorList>
            <person name="Stevens M.J.A."/>
            <person name="Cernela N."/>
            <person name="Spoerry Serrano N."/>
            <person name="Schmitt S."/>
            <person name="Schrenzel J."/>
            <person name="Stephan R."/>
        </authorList>
    </citation>
    <scope>NUCLEOTIDE SEQUENCE [LARGE SCALE GENOMIC DNA]</scope>
    <source>
        <strain evidence="9 10">SS1014</strain>
    </source>
</reference>
<proteinExistence type="inferred from homology"/>
<dbReference type="InterPro" id="IPR000515">
    <property type="entry name" value="MetI-like"/>
</dbReference>
<feature type="transmembrane region" description="Helical" evidence="7">
    <location>
        <begin position="219"/>
        <end position="240"/>
    </location>
</feature>
<dbReference type="eggNOG" id="COG4209">
    <property type="taxonomic scope" value="Bacteria"/>
</dbReference>
<evidence type="ECO:0000256" key="3">
    <source>
        <dbReference type="ARBA" id="ARBA00022475"/>
    </source>
</evidence>
<keyword evidence="6 7" id="KW-0472">Membrane</keyword>
<sequence length="306" mass="33879">MKTSKLQQASLFDRIKQQKLLLLMLLPGLVLTFIFRYIPMYGVLIAFKDYNPLKGVLGSEWIGFEEFTKFLSSPNFATLLANTLKLSVYGLLLGFLPPIILAIMLNQLLSDKAKKRIQLVLYAPNFISVVVIVGMIFLFFSVGGPVNSILGMFGIEANFLTDPDFFRPLYILSGIWQGMGWASTLYTATLVNVDPALIEAAKLDGANIFQRIWHIDLPALKPVMVIQFILAAGGIMNVGYEKAFLMQTSLNLTSSEIISTYVYKIGLVSGDYSYSTAVGLFNALINIILLIAVNKIVQRVNDGQGL</sequence>
<gene>
    <name evidence="9" type="ORF">EJA00_05795</name>
</gene>
<accession>A0A0N0VBL5</accession>
<feature type="transmembrane region" description="Helical" evidence="7">
    <location>
        <begin position="126"/>
        <end position="155"/>
    </location>
</feature>
<keyword evidence="3" id="KW-1003">Cell membrane</keyword>
<dbReference type="PANTHER" id="PTHR43227">
    <property type="entry name" value="BLL4140 PROTEIN"/>
    <property type="match status" value="1"/>
</dbReference>
<dbReference type="EMBL" id="RSDG01000033">
    <property type="protein sequence ID" value="RRR48853.1"/>
    <property type="molecule type" value="Genomic_DNA"/>
</dbReference>
<dbReference type="CDD" id="cd06261">
    <property type="entry name" value="TM_PBP2"/>
    <property type="match status" value="1"/>
</dbReference>
<feature type="transmembrane region" description="Helical" evidence="7">
    <location>
        <begin position="175"/>
        <end position="198"/>
    </location>
</feature>
<evidence type="ECO:0000313" key="9">
    <source>
        <dbReference type="EMBL" id="RRR48853.1"/>
    </source>
</evidence>
<dbReference type="PANTHER" id="PTHR43227:SF11">
    <property type="entry name" value="BLL4140 PROTEIN"/>
    <property type="match status" value="1"/>
</dbReference>
<comment type="caution">
    <text evidence="9">The sequence shown here is derived from an EMBL/GenBank/DDBJ whole genome shotgun (WGS) entry which is preliminary data.</text>
</comment>
<feature type="domain" description="ABC transmembrane type-1" evidence="8">
    <location>
        <begin position="80"/>
        <end position="293"/>
    </location>
</feature>
<evidence type="ECO:0000256" key="4">
    <source>
        <dbReference type="ARBA" id="ARBA00022692"/>
    </source>
</evidence>
<feature type="transmembrane region" description="Helical" evidence="7">
    <location>
        <begin position="86"/>
        <end position="105"/>
    </location>
</feature>
<evidence type="ECO:0000256" key="6">
    <source>
        <dbReference type="ARBA" id="ARBA00023136"/>
    </source>
</evidence>
<dbReference type="Pfam" id="PF00528">
    <property type="entry name" value="BPD_transp_1"/>
    <property type="match status" value="1"/>
</dbReference>
<comment type="similarity">
    <text evidence="7">Belongs to the binding-protein-dependent transport system permease family.</text>
</comment>
<reference evidence="9 10" key="1">
    <citation type="submission" date="2018-11" db="EMBL/GenBank/DDBJ databases">
        <authorList>
            <person name="Stevens M.J."/>
            <person name="Cernela N."/>
            <person name="Spoerry Serrano N."/>
            <person name="Schmitt S."/>
            <person name="Schrenzel J."/>
            <person name="Stephan R."/>
        </authorList>
    </citation>
    <scope>NUCLEOTIDE SEQUENCE [LARGE SCALE GENOMIC DNA]</scope>
    <source>
        <strain evidence="9 10">SS1014</strain>
    </source>
</reference>
<dbReference type="Proteomes" id="UP000273973">
    <property type="component" value="Unassembled WGS sequence"/>
</dbReference>
<dbReference type="SUPFAM" id="SSF161098">
    <property type="entry name" value="MetI-like"/>
    <property type="match status" value="1"/>
</dbReference>
<evidence type="ECO:0000256" key="2">
    <source>
        <dbReference type="ARBA" id="ARBA00022448"/>
    </source>
</evidence>
<dbReference type="GO" id="GO:0005886">
    <property type="term" value="C:plasma membrane"/>
    <property type="evidence" value="ECO:0007669"/>
    <property type="project" value="UniProtKB-SubCell"/>
</dbReference>
<evidence type="ECO:0000256" key="7">
    <source>
        <dbReference type="RuleBase" id="RU363032"/>
    </source>
</evidence>
<dbReference type="AlphaFoldDB" id="A0A0N0VBL5"/>
<dbReference type="Gene3D" id="1.10.3720.10">
    <property type="entry name" value="MetI-like"/>
    <property type="match status" value="1"/>
</dbReference>
<comment type="subcellular location">
    <subcellularLocation>
        <location evidence="1 7">Cell membrane</location>
        <topology evidence="1 7">Multi-pass membrane protein</topology>
    </subcellularLocation>
</comment>
<keyword evidence="2 7" id="KW-0813">Transport</keyword>
<keyword evidence="5 7" id="KW-1133">Transmembrane helix</keyword>
<dbReference type="RefSeq" id="WP_053863582.1">
    <property type="nucleotide sequence ID" value="NZ_JABTZJ010000010.1"/>
</dbReference>
<feature type="transmembrane region" description="Helical" evidence="7">
    <location>
        <begin position="20"/>
        <end position="38"/>
    </location>
</feature>
<feature type="transmembrane region" description="Helical" evidence="7">
    <location>
        <begin position="272"/>
        <end position="293"/>
    </location>
</feature>
<dbReference type="InterPro" id="IPR050809">
    <property type="entry name" value="UgpAE/MalFG_permease"/>
</dbReference>
<dbReference type="PROSITE" id="PS50928">
    <property type="entry name" value="ABC_TM1"/>
    <property type="match status" value="1"/>
</dbReference>
<evidence type="ECO:0000259" key="8">
    <source>
        <dbReference type="PROSITE" id="PS50928"/>
    </source>
</evidence>
<evidence type="ECO:0000256" key="5">
    <source>
        <dbReference type="ARBA" id="ARBA00022989"/>
    </source>
</evidence>
<dbReference type="GO" id="GO:0055085">
    <property type="term" value="P:transmembrane transport"/>
    <property type="evidence" value="ECO:0007669"/>
    <property type="project" value="InterPro"/>
</dbReference>
<evidence type="ECO:0000256" key="1">
    <source>
        <dbReference type="ARBA" id="ARBA00004651"/>
    </source>
</evidence>
<keyword evidence="4 7" id="KW-0812">Transmembrane</keyword>
<name>A0A0N0VBL5_STRSU</name>